<dbReference type="PROSITE" id="PS50089">
    <property type="entry name" value="ZF_RING_2"/>
    <property type="match status" value="1"/>
</dbReference>
<gene>
    <name evidence="9" type="ORF">PHATRDRAFT_36079</name>
</gene>
<feature type="coiled-coil region" evidence="7">
    <location>
        <begin position="438"/>
        <end position="527"/>
    </location>
</feature>
<dbReference type="RefSeq" id="XP_002180650.1">
    <property type="nucleotide sequence ID" value="XM_002180614.1"/>
</dbReference>
<name>B7G0B6_PHATC</name>
<dbReference type="CDD" id="cd16457">
    <property type="entry name" value="RING-H2_BRAP2"/>
    <property type="match status" value="1"/>
</dbReference>
<dbReference type="EMBL" id="CM000612">
    <property type="protein sequence ID" value="EEC48058.1"/>
    <property type="molecule type" value="Genomic_DNA"/>
</dbReference>
<dbReference type="InterPro" id="IPR001841">
    <property type="entry name" value="Znf_RING"/>
</dbReference>
<protein>
    <recommendedName>
        <fullName evidence="8">RING-type domain-containing protein</fullName>
    </recommendedName>
</protein>
<dbReference type="OrthoDB" id="273556at2759"/>
<dbReference type="Pfam" id="PF12678">
    <property type="entry name" value="zf-rbx1"/>
    <property type="match status" value="1"/>
</dbReference>
<accession>B7G0B6</accession>
<dbReference type="GO" id="GO:0016567">
    <property type="term" value="P:protein ubiquitination"/>
    <property type="evidence" value="ECO:0007669"/>
    <property type="project" value="TreeGrafter"/>
</dbReference>
<evidence type="ECO:0000256" key="5">
    <source>
        <dbReference type="ARBA" id="ARBA00022833"/>
    </source>
</evidence>
<evidence type="ECO:0000259" key="8">
    <source>
        <dbReference type="PROSITE" id="PS50089"/>
    </source>
</evidence>
<dbReference type="PANTHER" id="PTHR24007">
    <property type="entry name" value="BRCA1-ASSOCIATED PROTEIN"/>
    <property type="match status" value="1"/>
</dbReference>
<dbReference type="SMART" id="SM00184">
    <property type="entry name" value="RING"/>
    <property type="match status" value="1"/>
</dbReference>
<organism evidence="9 10">
    <name type="scientific">Phaeodactylum tricornutum (strain CCAP 1055/1)</name>
    <dbReference type="NCBI Taxonomy" id="556484"/>
    <lineage>
        <taxon>Eukaryota</taxon>
        <taxon>Sar</taxon>
        <taxon>Stramenopiles</taxon>
        <taxon>Ochrophyta</taxon>
        <taxon>Bacillariophyta</taxon>
        <taxon>Bacillariophyceae</taxon>
        <taxon>Bacillariophycidae</taxon>
        <taxon>Naviculales</taxon>
        <taxon>Phaeodactylaceae</taxon>
        <taxon>Phaeodactylum</taxon>
    </lineage>
</organism>
<dbReference type="InterPro" id="IPR024766">
    <property type="entry name" value="Znf_RING_H2"/>
</dbReference>
<dbReference type="GO" id="GO:0007265">
    <property type="term" value="P:Ras protein signal transduction"/>
    <property type="evidence" value="ECO:0007669"/>
    <property type="project" value="TreeGrafter"/>
</dbReference>
<dbReference type="eggNOG" id="KOG0804">
    <property type="taxonomic scope" value="Eukaryota"/>
</dbReference>
<evidence type="ECO:0000256" key="1">
    <source>
        <dbReference type="ARBA" id="ARBA00004906"/>
    </source>
</evidence>
<evidence type="ECO:0000313" key="10">
    <source>
        <dbReference type="Proteomes" id="UP000000759"/>
    </source>
</evidence>
<evidence type="ECO:0000256" key="2">
    <source>
        <dbReference type="ARBA" id="ARBA00022723"/>
    </source>
</evidence>
<dbReference type="PANTHER" id="PTHR24007:SF7">
    <property type="entry name" value="BRCA1-ASSOCIATED PROTEIN"/>
    <property type="match status" value="1"/>
</dbReference>
<keyword evidence="7" id="KW-0175">Coiled coil</keyword>
<evidence type="ECO:0000256" key="4">
    <source>
        <dbReference type="ARBA" id="ARBA00022786"/>
    </source>
</evidence>
<evidence type="ECO:0000256" key="7">
    <source>
        <dbReference type="SAM" id="Coils"/>
    </source>
</evidence>
<comment type="pathway">
    <text evidence="1">Protein modification; protein ubiquitination.</text>
</comment>
<keyword evidence="2" id="KW-0479">Metal-binding</keyword>
<sequence length="565" mass="62634">MSSTRSKRASARIRKRPISFGNPALGTYHGDVYTVEGDHDNIGTQLLAEGVVTANNLVAMVDVPPEQVPEGVLNLARSHRPLIDHMRVVIAEGNGQVEAVHRSTETDVVSEEARGKPLASYTFAGVNAASILASDVEVSEAAIDPKAHMEQLLEDDGAEHHPCRTYLVLLEACSPEAAKDLVQDLRGMPYTFLDETQTCSVFHVVALEGADGVSLMSPFFAPSTKATDNGHLEISSSHSSDSRMEARNRCGSVDCKSGESEHPSGQHQRSEDYNCAVCLEHMDMTYPRSGERTSILTTVCNHSFHMDCLLQWQDSPCPVCRFDHSGLNEALSQCHLCGSTAHNYVCLICGIVSCSGGPRSSSAAADTETQHVWDFAGQGYVHRLLQNKEDGKLVEVHDPYNTTSQERSLSPGLSESQEGEVVHRKLEGFASQYYTLLKSQLEQQRIFYEGRLEEIRRDYDVAKPLKKSTDLIAALKQERNQLSQRLVTLETRRRKVLEDVSFLVSMNESLVANKEPLRRQIEEAQQQSLNARRTFEELLQPLQDKVTALMLQLEDEESDKKPAAL</sequence>
<evidence type="ECO:0000313" key="9">
    <source>
        <dbReference type="EMBL" id="EEC48058.1"/>
    </source>
</evidence>
<dbReference type="InterPro" id="IPR047243">
    <property type="entry name" value="RING-H2_BRAP2"/>
</dbReference>
<dbReference type="AlphaFoldDB" id="B7G0B6"/>
<dbReference type="STRING" id="556484.B7G0B6"/>
<keyword evidence="10" id="KW-1185">Reference proteome</keyword>
<dbReference type="GeneID" id="7201258"/>
<dbReference type="Gene3D" id="3.30.40.10">
    <property type="entry name" value="Zinc/RING finger domain, C3HC4 (zinc finger)"/>
    <property type="match status" value="1"/>
</dbReference>
<dbReference type="GO" id="GO:0008270">
    <property type="term" value="F:zinc ion binding"/>
    <property type="evidence" value="ECO:0007669"/>
    <property type="project" value="UniProtKB-KW"/>
</dbReference>
<dbReference type="InterPro" id="IPR013083">
    <property type="entry name" value="Znf_RING/FYVE/PHD"/>
</dbReference>
<evidence type="ECO:0000256" key="6">
    <source>
        <dbReference type="PROSITE-ProRule" id="PRU00175"/>
    </source>
</evidence>
<dbReference type="InParanoid" id="B7G0B6"/>
<keyword evidence="3 6" id="KW-0863">Zinc-finger</keyword>
<feature type="domain" description="RING-type" evidence="8">
    <location>
        <begin position="275"/>
        <end position="321"/>
    </location>
</feature>
<keyword evidence="5" id="KW-0862">Zinc</keyword>
<dbReference type="Proteomes" id="UP000000759">
    <property type="component" value="Chromosome 9"/>
</dbReference>
<evidence type="ECO:0000256" key="3">
    <source>
        <dbReference type="ARBA" id="ARBA00022771"/>
    </source>
</evidence>
<dbReference type="SUPFAM" id="SSF57850">
    <property type="entry name" value="RING/U-box"/>
    <property type="match status" value="2"/>
</dbReference>
<keyword evidence="4" id="KW-0833">Ubl conjugation pathway</keyword>
<dbReference type="GO" id="GO:0061630">
    <property type="term" value="F:ubiquitin protein ligase activity"/>
    <property type="evidence" value="ECO:0007669"/>
    <property type="project" value="TreeGrafter"/>
</dbReference>
<reference evidence="9 10" key="1">
    <citation type="journal article" date="2008" name="Nature">
        <title>The Phaeodactylum genome reveals the evolutionary history of diatom genomes.</title>
        <authorList>
            <person name="Bowler C."/>
            <person name="Allen A.E."/>
            <person name="Badger J.H."/>
            <person name="Grimwood J."/>
            <person name="Jabbari K."/>
            <person name="Kuo A."/>
            <person name="Maheswari U."/>
            <person name="Martens C."/>
            <person name="Maumus F."/>
            <person name="Otillar R.P."/>
            <person name="Rayko E."/>
            <person name="Salamov A."/>
            <person name="Vandepoele K."/>
            <person name="Beszteri B."/>
            <person name="Gruber A."/>
            <person name="Heijde M."/>
            <person name="Katinka M."/>
            <person name="Mock T."/>
            <person name="Valentin K."/>
            <person name="Verret F."/>
            <person name="Berges J.A."/>
            <person name="Brownlee C."/>
            <person name="Cadoret J.P."/>
            <person name="Chiovitti A."/>
            <person name="Choi C.J."/>
            <person name="Coesel S."/>
            <person name="De Martino A."/>
            <person name="Detter J.C."/>
            <person name="Durkin C."/>
            <person name="Falciatore A."/>
            <person name="Fournet J."/>
            <person name="Haruta M."/>
            <person name="Huysman M.J."/>
            <person name="Jenkins B.D."/>
            <person name="Jiroutova K."/>
            <person name="Jorgensen R.E."/>
            <person name="Joubert Y."/>
            <person name="Kaplan A."/>
            <person name="Kroger N."/>
            <person name="Kroth P.G."/>
            <person name="La Roche J."/>
            <person name="Lindquist E."/>
            <person name="Lommer M."/>
            <person name="Martin-Jezequel V."/>
            <person name="Lopez P.J."/>
            <person name="Lucas S."/>
            <person name="Mangogna M."/>
            <person name="McGinnis K."/>
            <person name="Medlin L.K."/>
            <person name="Montsant A."/>
            <person name="Oudot-Le Secq M.P."/>
            <person name="Napoli C."/>
            <person name="Obornik M."/>
            <person name="Parker M.S."/>
            <person name="Petit J.L."/>
            <person name="Porcel B.M."/>
            <person name="Poulsen N."/>
            <person name="Robison M."/>
            <person name="Rychlewski L."/>
            <person name="Rynearson T.A."/>
            <person name="Schmutz J."/>
            <person name="Shapiro H."/>
            <person name="Siaut M."/>
            <person name="Stanley M."/>
            <person name="Sussman M.R."/>
            <person name="Taylor A.R."/>
            <person name="Vardi A."/>
            <person name="von Dassow P."/>
            <person name="Vyverman W."/>
            <person name="Willis A."/>
            <person name="Wyrwicz L.S."/>
            <person name="Rokhsar D.S."/>
            <person name="Weissenbach J."/>
            <person name="Armbrust E.V."/>
            <person name="Green B.R."/>
            <person name="Van de Peer Y."/>
            <person name="Grigoriev I.V."/>
        </authorList>
    </citation>
    <scope>NUCLEOTIDE SEQUENCE [LARGE SCALE GENOMIC DNA]</scope>
    <source>
        <strain evidence="9 10">CCAP 1055/1</strain>
    </source>
</reference>
<dbReference type="KEGG" id="pti:PHATRDRAFT_36079"/>
<dbReference type="GO" id="GO:0005737">
    <property type="term" value="C:cytoplasm"/>
    <property type="evidence" value="ECO:0007669"/>
    <property type="project" value="TreeGrafter"/>
</dbReference>
<dbReference type="PaxDb" id="2850-Phatr36079"/>
<reference evidence="10" key="2">
    <citation type="submission" date="2008-08" db="EMBL/GenBank/DDBJ databases">
        <authorList>
            <consortium name="Diatom Consortium"/>
            <person name="Grigoriev I."/>
            <person name="Grimwood J."/>
            <person name="Kuo A."/>
            <person name="Otillar R.P."/>
            <person name="Salamov A."/>
            <person name="Detter J.C."/>
            <person name="Lindquist E."/>
            <person name="Shapiro H."/>
            <person name="Lucas S."/>
            <person name="Glavina del Rio T."/>
            <person name="Pitluck S."/>
            <person name="Rokhsar D."/>
            <person name="Bowler C."/>
        </authorList>
    </citation>
    <scope>GENOME REANNOTATION</scope>
    <source>
        <strain evidence="10">CCAP 1055/1</strain>
    </source>
</reference>
<proteinExistence type="predicted"/>